<dbReference type="AlphaFoldDB" id="A7F414"/>
<dbReference type="InParanoid" id="A7F414"/>
<dbReference type="EMBL" id="CH476640">
    <property type="protein sequence ID" value="EDN97485.1"/>
    <property type="molecule type" value="Genomic_DNA"/>
</dbReference>
<proteinExistence type="predicted"/>
<dbReference type="RefSeq" id="XP_001586981.1">
    <property type="nucleotide sequence ID" value="XM_001586931.1"/>
</dbReference>
<accession>A7F414</accession>
<sequence>MCCTKIVGKADSKTLNLAFSDLNFCQYASRAASSCKSNHVPRNLRLETRRFFLSLLLKFLLIGNDLSGE</sequence>
<gene>
    <name evidence="1" type="ORF">SS1G_12010</name>
</gene>
<dbReference type="GeneID" id="5482869"/>
<keyword evidence="2" id="KW-1185">Reference proteome</keyword>
<protein>
    <submittedName>
        <fullName evidence="1">Uncharacterized protein</fullName>
    </submittedName>
</protein>
<reference evidence="2" key="1">
    <citation type="journal article" date="2011" name="PLoS Genet.">
        <title>Genomic analysis of the necrotrophic fungal pathogens Sclerotinia sclerotiorum and Botrytis cinerea.</title>
        <authorList>
            <person name="Amselem J."/>
            <person name="Cuomo C.A."/>
            <person name="van Kan J.A."/>
            <person name="Viaud M."/>
            <person name="Benito E.P."/>
            <person name="Couloux A."/>
            <person name="Coutinho P.M."/>
            <person name="de Vries R.P."/>
            <person name="Dyer P.S."/>
            <person name="Fillinger S."/>
            <person name="Fournier E."/>
            <person name="Gout L."/>
            <person name="Hahn M."/>
            <person name="Kohn L."/>
            <person name="Lapalu N."/>
            <person name="Plummer K.M."/>
            <person name="Pradier J.M."/>
            <person name="Quevillon E."/>
            <person name="Sharon A."/>
            <person name="Simon A."/>
            <person name="ten Have A."/>
            <person name="Tudzynski B."/>
            <person name="Tudzynski P."/>
            <person name="Wincker P."/>
            <person name="Andrew M."/>
            <person name="Anthouard V."/>
            <person name="Beever R.E."/>
            <person name="Beffa R."/>
            <person name="Benoit I."/>
            <person name="Bouzid O."/>
            <person name="Brault B."/>
            <person name="Chen Z."/>
            <person name="Choquer M."/>
            <person name="Collemare J."/>
            <person name="Cotton P."/>
            <person name="Danchin E.G."/>
            <person name="Da Silva C."/>
            <person name="Gautier A."/>
            <person name="Giraud C."/>
            <person name="Giraud T."/>
            <person name="Gonzalez C."/>
            <person name="Grossetete S."/>
            <person name="Guldener U."/>
            <person name="Henrissat B."/>
            <person name="Howlett B.J."/>
            <person name="Kodira C."/>
            <person name="Kretschmer M."/>
            <person name="Lappartient A."/>
            <person name="Leroch M."/>
            <person name="Levis C."/>
            <person name="Mauceli E."/>
            <person name="Neuveglise C."/>
            <person name="Oeser B."/>
            <person name="Pearson M."/>
            <person name="Poulain J."/>
            <person name="Poussereau N."/>
            <person name="Quesneville H."/>
            <person name="Rascle C."/>
            <person name="Schumacher J."/>
            <person name="Segurens B."/>
            <person name="Sexton A."/>
            <person name="Silva E."/>
            <person name="Sirven C."/>
            <person name="Soanes D.M."/>
            <person name="Talbot N.J."/>
            <person name="Templeton M."/>
            <person name="Yandava C."/>
            <person name="Yarden O."/>
            <person name="Zeng Q."/>
            <person name="Rollins J.A."/>
            <person name="Lebrun M.H."/>
            <person name="Dickman M."/>
        </authorList>
    </citation>
    <scope>NUCLEOTIDE SEQUENCE [LARGE SCALE GENOMIC DNA]</scope>
    <source>
        <strain evidence="2">ATCC 18683 / 1980 / Ss-1</strain>
    </source>
</reference>
<dbReference type="Proteomes" id="UP000001312">
    <property type="component" value="Unassembled WGS sequence"/>
</dbReference>
<name>A7F414_SCLS1</name>
<organism evidence="1 2">
    <name type="scientific">Sclerotinia sclerotiorum (strain ATCC 18683 / 1980 / Ss-1)</name>
    <name type="common">White mold</name>
    <name type="synonym">Whetzelinia sclerotiorum</name>
    <dbReference type="NCBI Taxonomy" id="665079"/>
    <lineage>
        <taxon>Eukaryota</taxon>
        <taxon>Fungi</taxon>
        <taxon>Dikarya</taxon>
        <taxon>Ascomycota</taxon>
        <taxon>Pezizomycotina</taxon>
        <taxon>Leotiomycetes</taxon>
        <taxon>Helotiales</taxon>
        <taxon>Sclerotiniaceae</taxon>
        <taxon>Sclerotinia</taxon>
    </lineage>
</organism>
<dbReference type="KEGG" id="ssl:SS1G_12010"/>
<evidence type="ECO:0000313" key="2">
    <source>
        <dbReference type="Proteomes" id="UP000001312"/>
    </source>
</evidence>
<evidence type="ECO:0000313" key="1">
    <source>
        <dbReference type="EMBL" id="EDN97485.1"/>
    </source>
</evidence>